<dbReference type="Proteomes" id="UP001149090">
    <property type="component" value="Unassembled WGS sequence"/>
</dbReference>
<sequence length="68" mass="8432">MKQNFAQESLHDNRSWFALFIISTKSKICDNILDEHKTKKEQTNYDEEQYIERQQRRRKITKTKKEQR</sequence>
<evidence type="ECO:0000313" key="3">
    <source>
        <dbReference type="Proteomes" id="UP001149090"/>
    </source>
</evidence>
<accession>A0A9Q0LVP5</accession>
<evidence type="ECO:0000256" key="1">
    <source>
        <dbReference type="SAM" id="MobiDB-lite"/>
    </source>
</evidence>
<organism evidence="2 3">
    <name type="scientific">Anaeramoeba ignava</name>
    <name type="common">Anaerobic marine amoeba</name>
    <dbReference type="NCBI Taxonomy" id="1746090"/>
    <lineage>
        <taxon>Eukaryota</taxon>
        <taxon>Metamonada</taxon>
        <taxon>Anaeramoebidae</taxon>
        <taxon>Anaeramoeba</taxon>
    </lineage>
</organism>
<proteinExistence type="predicted"/>
<feature type="region of interest" description="Disordered" evidence="1">
    <location>
        <begin position="40"/>
        <end position="68"/>
    </location>
</feature>
<protein>
    <submittedName>
        <fullName evidence="2">Uncharacterized protein</fullName>
    </submittedName>
</protein>
<dbReference type="EMBL" id="JAPDFW010000055">
    <property type="protein sequence ID" value="KAJ5078170.1"/>
    <property type="molecule type" value="Genomic_DNA"/>
</dbReference>
<keyword evidence="3" id="KW-1185">Reference proteome</keyword>
<dbReference type="AlphaFoldDB" id="A0A9Q0LVP5"/>
<gene>
    <name evidence="2" type="ORF">M0811_05428</name>
</gene>
<evidence type="ECO:0000313" key="2">
    <source>
        <dbReference type="EMBL" id="KAJ5078170.1"/>
    </source>
</evidence>
<name>A0A9Q0LVP5_ANAIG</name>
<comment type="caution">
    <text evidence="2">The sequence shown here is derived from an EMBL/GenBank/DDBJ whole genome shotgun (WGS) entry which is preliminary data.</text>
</comment>
<reference evidence="2" key="1">
    <citation type="submission" date="2022-10" db="EMBL/GenBank/DDBJ databases">
        <title>Novel sulphate-reducing endosymbionts in the free-living metamonad Anaeramoeba.</title>
        <authorList>
            <person name="Jerlstrom-Hultqvist J."/>
            <person name="Cepicka I."/>
            <person name="Gallot-Lavallee L."/>
            <person name="Salas-Leiva D."/>
            <person name="Curtis B.A."/>
            <person name="Zahonova K."/>
            <person name="Pipaliya S."/>
            <person name="Dacks J."/>
            <person name="Roger A.J."/>
        </authorList>
    </citation>
    <scope>NUCLEOTIDE SEQUENCE</scope>
    <source>
        <strain evidence="2">BMAN</strain>
    </source>
</reference>